<dbReference type="Gene3D" id="3.90.78.10">
    <property type="entry name" value="UDP-N-acetylenolpyruvoylglucosamine reductase, C-terminal domain"/>
    <property type="match status" value="1"/>
</dbReference>
<keyword evidence="12 20" id="KW-0521">NADP</keyword>
<evidence type="ECO:0000256" key="4">
    <source>
        <dbReference type="ARBA" id="ARBA00004752"/>
    </source>
</evidence>
<dbReference type="NCBIfam" id="TIGR00179">
    <property type="entry name" value="murB"/>
    <property type="match status" value="1"/>
</dbReference>
<dbReference type="RefSeq" id="WP_008043552.1">
    <property type="nucleotide sequence ID" value="NZ_CH724150.1"/>
</dbReference>
<dbReference type="AlphaFoldDB" id="A4BE04"/>
<evidence type="ECO:0000256" key="15">
    <source>
        <dbReference type="ARBA" id="ARBA00023002"/>
    </source>
</evidence>
<dbReference type="PROSITE" id="PS51387">
    <property type="entry name" value="FAD_PCMH"/>
    <property type="match status" value="1"/>
</dbReference>
<sequence>MNIEQNVSLAQLNTLGVPSVASHLCHLTALEQLPDLYRCVESLSLPVRVLGGGSNLILKPDVHALVIKNELTGIRILADEGNAVFVSAKAGESWHEFVLYCVEHGFYGLENLALIPGTVGAAPVQNIGAYGVEVGSYIEWVDALDLKTGESHRFNQTACRFSYRDSVFKQMENRYLITEVCLKLSRQFSPELSYGPLQNLTDTQDLTAADVVAKVIEVRQSKLPDPQQVPNAGSFFKNPIVSESELWQLQQHYDGIPSYPALGGFKLAAGWLIEQAGLKGQSHPSQVGSYEKQALVLINPARAGYEAVAAWAEHVRKEVFAKFGVELEAEPRLWE</sequence>
<gene>
    <name evidence="20 22" type="primary">murB</name>
    <name evidence="22" type="ORF">MED297_16429</name>
</gene>
<keyword evidence="8 20" id="KW-0963">Cytoplasm</keyword>
<keyword evidence="13 20" id="KW-0133">Cell shape</keyword>
<feature type="active site" evidence="20">
    <location>
        <position position="330"/>
    </location>
</feature>
<accession>A4BE04</accession>
<dbReference type="GO" id="GO:0071949">
    <property type="term" value="F:FAD binding"/>
    <property type="evidence" value="ECO:0007669"/>
    <property type="project" value="InterPro"/>
</dbReference>
<dbReference type="InterPro" id="IPR011601">
    <property type="entry name" value="MurB_C"/>
</dbReference>
<dbReference type="EC" id="1.3.1.98" evidence="6 20"/>
<dbReference type="GO" id="GO:0051301">
    <property type="term" value="P:cell division"/>
    <property type="evidence" value="ECO:0007669"/>
    <property type="project" value="UniProtKB-KW"/>
</dbReference>
<evidence type="ECO:0000256" key="9">
    <source>
        <dbReference type="ARBA" id="ARBA00022618"/>
    </source>
</evidence>
<evidence type="ECO:0000256" key="14">
    <source>
        <dbReference type="ARBA" id="ARBA00022984"/>
    </source>
</evidence>
<name>A4BE04_9GAMM</name>
<dbReference type="Gene3D" id="3.30.43.10">
    <property type="entry name" value="Uridine Diphospho-n-acetylenolpyruvylglucosamine Reductase, domain 2"/>
    <property type="match status" value="1"/>
</dbReference>
<evidence type="ECO:0000256" key="2">
    <source>
        <dbReference type="ARBA" id="ARBA00003921"/>
    </source>
</evidence>
<dbReference type="InterPro" id="IPR036635">
    <property type="entry name" value="MurB_C_sf"/>
</dbReference>
<evidence type="ECO:0000256" key="13">
    <source>
        <dbReference type="ARBA" id="ARBA00022960"/>
    </source>
</evidence>
<comment type="cofactor">
    <cofactor evidence="1 20">
        <name>FAD</name>
        <dbReference type="ChEBI" id="CHEBI:57692"/>
    </cofactor>
</comment>
<evidence type="ECO:0000256" key="10">
    <source>
        <dbReference type="ARBA" id="ARBA00022630"/>
    </source>
</evidence>
<evidence type="ECO:0000256" key="16">
    <source>
        <dbReference type="ARBA" id="ARBA00023306"/>
    </source>
</evidence>
<evidence type="ECO:0000313" key="23">
    <source>
        <dbReference type="Proteomes" id="UP000005953"/>
    </source>
</evidence>
<dbReference type="EMBL" id="AAOE01000008">
    <property type="protein sequence ID" value="EAR09763.1"/>
    <property type="molecule type" value="Genomic_DNA"/>
</dbReference>
<evidence type="ECO:0000256" key="7">
    <source>
        <dbReference type="ARBA" id="ARBA00015188"/>
    </source>
</evidence>
<dbReference type="Proteomes" id="UP000005953">
    <property type="component" value="Unassembled WGS sequence"/>
</dbReference>
<reference evidence="22 23" key="1">
    <citation type="submission" date="2006-02" db="EMBL/GenBank/DDBJ databases">
        <authorList>
            <person name="Pinhassi J."/>
            <person name="Pedros-Alio C."/>
            <person name="Ferriera S."/>
            <person name="Johnson J."/>
            <person name="Kravitz S."/>
            <person name="Halpern A."/>
            <person name="Remington K."/>
            <person name="Beeson K."/>
            <person name="Tran B."/>
            <person name="Rogers Y.-H."/>
            <person name="Friedman R."/>
            <person name="Venter J.C."/>
        </authorList>
    </citation>
    <scope>NUCLEOTIDE SEQUENCE [LARGE SCALE GENOMIC DNA]</scope>
    <source>
        <strain evidence="22 23">MED297</strain>
    </source>
</reference>
<keyword evidence="23" id="KW-1185">Reference proteome</keyword>
<feature type="active site" description="Proton donor" evidence="20">
    <location>
        <position position="234"/>
    </location>
</feature>
<dbReference type="InterPro" id="IPR006094">
    <property type="entry name" value="Oxid_FAD_bind_N"/>
</dbReference>
<organism evidence="22 23">
    <name type="scientific">Reinekea blandensis MED297</name>
    <dbReference type="NCBI Taxonomy" id="314283"/>
    <lineage>
        <taxon>Bacteria</taxon>
        <taxon>Pseudomonadati</taxon>
        <taxon>Pseudomonadota</taxon>
        <taxon>Gammaproteobacteria</taxon>
        <taxon>Oceanospirillales</taxon>
        <taxon>Saccharospirillaceae</taxon>
        <taxon>Reinekea</taxon>
    </lineage>
</organism>
<dbReference type="InterPro" id="IPR036318">
    <property type="entry name" value="FAD-bd_PCMH-like_sf"/>
</dbReference>
<keyword evidence="10 20" id="KW-0285">Flavoprotein</keyword>
<evidence type="ECO:0000256" key="19">
    <source>
        <dbReference type="ARBA" id="ARBA00048914"/>
    </source>
</evidence>
<dbReference type="PANTHER" id="PTHR21071">
    <property type="entry name" value="UDP-N-ACETYLENOLPYRUVOYLGLUCOSAMINE REDUCTASE"/>
    <property type="match status" value="1"/>
</dbReference>
<proteinExistence type="inferred from homology"/>
<keyword evidence="11 20" id="KW-0274">FAD</keyword>
<protein>
    <recommendedName>
        <fullName evidence="7 20">UDP-N-acetylenolpyruvoylglucosamine reductase</fullName>
        <ecNumber evidence="6 20">1.3.1.98</ecNumber>
    </recommendedName>
    <alternativeName>
        <fullName evidence="18 20">UDP-N-acetylmuramate dehydrogenase</fullName>
    </alternativeName>
</protein>
<comment type="subcellular location">
    <subcellularLocation>
        <location evidence="3 20">Cytoplasm</location>
    </subcellularLocation>
</comment>
<dbReference type="InterPro" id="IPR016166">
    <property type="entry name" value="FAD-bd_PCMH"/>
</dbReference>
<evidence type="ECO:0000256" key="1">
    <source>
        <dbReference type="ARBA" id="ARBA00001974"/>
    </source>
</evidence>
<evidence type="ECO:0000313" key="22">
    <source>
        <dbReference type="EMBL" id="EAR09763.1"/>
    </source>
</evidence>
<feature type="domain" description="FAD-binding PCMH-type" evidence="21">
    <location>
        <begin position="17"/>
        <end position="187"/>
    </location>
</feature>
<dbReference type="GO" id="GO:0071555">
    <property type="term" value="P:cell wall organization"/>
    <property type="evidence" value="ECO:0007669"/>
    <property type="project" value="UniProtKB-KW"/>
</dbReference>
<evidence type="ECO:0000256" key="17">
    <source>
        <dbReference type="ARBA" id="ARBA00023316"/>
    </source>
</evidence>
<comment type="caution">
    <text evidence="22">The sequence shown here is derived from an EMBL/GenBank/DDBJ whole genome shotgun (WGS) entry which is preliminary data.</text>
</comment>
<comment type="similarity">
    <text evidence="5 20">Belongs to the MurB family.</text>
</comment>
<dbReference type="STRING" id="314283.MED297_16429"/>
<dbReference type="InterPro" id="IPR003170">
    <property type="entry name" value="MurB"/>
</dbReference>
<dbReference type="SUPFAM" id="SSF56176">
    <property type="entry name" value="FAD-binding/transporter-associated domain-like"/>
    <property type="match status" value="1"/>
</dbReference>
<evidence type="ECO:0000256" key="11">
    <source>
        <dbReference type="ARBA" id="ARBA00022827"/>
    </source>
</evidence>
<dbReference type="GO" id="GO:0005829">
    <property type="term" value="C:cytosol"/>
    <property type="evidence" value="ECO:0007669"/>
    <property type="project" value="TreeGrafter"/>
</dbReference>
<dbReference type="GO" id="GO:0009252">
    <property type="term" value="P:peptidoglycan biosynthetic process"/>
    <property type="evidence" value="ECO:0007669"/>
    <property type="project" value="UniProtKB-UniRule"/>
</dbReference>
<feature type="active site" evidence="20">
    <location>
        <position position="164"/>
    </location>
</feature>
<keyword evidence="9 20" id="KW-0132">Cell division</keyword>
<dbReference type="NCBIfam" id="NF000755">
    <property type="entry name" value="PRK00046.1"/>
    <property type="match status" value="1"/>
</dbReference>
<keyword evidence="14 20" id="KW-0573">Peptidoglycan synthesis</keyword>
<keyword evidence="16 20" id="KW-0131">Cell cycle</keyword>
<comment type="catalytic activity">
    <reaction evidence="19 20">
        <text>UDP-N-acetyl-alpha-D-muramate + NADP(+) = UDP-N-acetyl-3-O-(1-carboxyvinyl)-alpha-D-glucosamine + NADPH + H(+)</text>
        <dbReference type="Rhea" id="RHEA:12248"/>
        <dbReference type="ChEBI" id="CHEBI:15378"/>
        <dbReference type="ChEBI" id="CHEBI:57783"/>
        <dbReference type="ChEBI" id="CHEBI:58349"/>
        <dbReference type="ChEBI" id="CHEBI:68483"/>
        <dbReference type="ChEBI" id="CHEBI:70757"/>
        <dbReference type="EC" id="1.3.1.98"/>
    </reaction>
</comment>
<dbReference type="UniPathway" id="UPA00219"/>
<keyword evidence="15 20" id="KW-0560">Oxidoreductase</keyword>
<keyword evidence="17 20" id="KW-0961">Cell wall biogenesis/degradation</keyword>
<dbReference type="InterPro" id="IPR016169">
    <property type="entry name" value="FAD-bd_PCMH_sub2"/>
</dbReference>
<evidence type="ECO:0000256" key="6">
    <source>
        <dbReference type="ARBA" id="ARBA00012518"/>
    </source>
</evidence>
<dbReference type="NCBIfam" id="NF010478">
    <property type="entry name" value="PRK13903.1"/>
    <property type="match status" value="1"/>
</dbReference>
<dbReference type="Pfam" id="PF02873">
    <property type="entry name" value="MurB_C"/>
    <property type="match status" value="1"/>
</dbReference>
<dbReference type="GO" id="GO:0008762">
    <property type="term" value="F:UDP-N-acetylmuramate dehydrogenase activity"/>
    <property type="evidence" value="ECO:0007669"/>
    <property type="project" value="UniProtKB-UniRule"/>
</dbReference>
<evidence type="ECO:0000256" key="3">
    <source>
        <dbReference type="ARBA" id="ARBA00004496"/>
    </source>
</evidence>
<dbReference type="HAMAP" id="MF_00037">
    <property type="entry name" value="MurB"/>
    <property type="match status" value="1"/>
</dbReference>
<evidence type="ECO:0000256" key="18">
    <source>
        <dbReference type="ARBA" id="ARBA00031026"/>
    </source>
</evidence>
<dbReference type="Gene3D" id="3.30.465.10">
    <property type="match status" value="1"/>
</dbReference>
<dbReference type="PANTHER" id="PTHR21071:SF4">
    <property type="entry name" value="UDP-N-ACETYLENOLPYRUVOYLGLUCOSAMINE REDUCTASE"/>
    <property type="match status" value="1"/>
</dbReference>
<evidence type="ECO:0000256" key="12">
    <source>
        <dbReference type="ARBA" id="ARBA00022857"/>
    </source>
</evidence>
<dbReference type="OrthoDB" id="9804753at2"/>
<evidence type="ECO:0000259" key="21">
    <source>
        <dbReference type="PROSITE" id="PS51387"/>
    </source>
</evidence>
<dbReference type="Pfam" id="PF01565">
    <property type="entry name" value="FAD_binding_4"/>
    <property type="match status" value="1"/>
</dbReference>
<comment type="function">
    <text evidence="2 20">Cell wall formation.</text>
</comment>
<dbReference type="GO" id="GO:0008360">
    <property type="term" value="P:regulation of cell shape"/>
    <property type="evidence" value="ECO:0007669"/>
    <property type="project" value="UniProtKB-KW"/>
</dbReference>
<evidence type="ECO:0000256" key="5">
    <source>
        <dbReference type="ARBA" id="ARBA00010485"/>
    </source>
</evidence>
<dbReference type="HOGENOM" id="CLU_035304_0_0_6"/>
<evidence type="ECO:0000256" key="20">
    <source>
        <dbReference type="HAMAP-Rule" id="MF_00037"/>
    </source>
</evidence>
<dbReference type="SUPFAM" id="SSF56194">
    <property type="entry name" value="Uridine diphospho-N-Acetylenolpyruvylglucosamine reductase, MurB, C-terminal domain"/>
    <property type="match status" value="1"/>
</dbReference>
<evidence type="ECO:0000256" key="8">
    <source>
        <dbReference type="ARBA" id="ARBA00022490"/>
    </source>
</evidence>
<dbReference type="InterPro" id="IPR016167">
    <property type="entry name" value="FAD-bd_PCMH_sub1"/>
</dbReference>
<comment type="pathway">
    <text evidence="4 20">Cell wall biogenesis; peptidoglycan biosynthesis.</text>
</comment>